<dbReference type="RefSeq" id="WP_145171721.1">
    <property type="nucleotide sequence ID" value="NZ_CP036525.1"/>
</dbReference>
<feature type="signal peptide" evidence="1">
    <location>
        <begin position="1"/>
        <end position="24"/>
    </location>
</feature>
<gene>
    <name evidence="2" type="ORF">K227x_39360</name>
</gene>
<protein>
    <submittedName>
        <fullName evidence="2">Uncharacterized protein</fullName>
    </submittedName>
</protein>
<keyword evidence="1" id="KW-0732">Signal</keyword>
<evidence type="ECO:0000256" key="1">
    <source>
        <dbReference type="SAM" id="SignalP"/>
    </source>
</evidence>
<dbReference type="Proteomes" id="UP000318538">
    <property type="component" value="Chromosome"/>
</dbReference>
<dbReference type="AlphaFoldDB" id="A0A517NEI1"/>
<dbReference type="KEGG" id="rlc:K227x_39360"/>
<evidence type="ECO:0000313" key="3">
    <source>
        <dbReference type="Proteomes" id="UP000318538"/>
    </source>
</evidence>
<dbReference type="OrthoDB" id="251863at2"/>
<proteinExistence type="predicted"/>
<reference evidence="2 3" key="1">
    <citation type="submission" date="2019-02" db="EMBL/GenBank/DDBJ databases">
        <title>Deep-cultivation of Planctomycetes and their phenomic and genomic characterization uncovers novel biology.</title>
        <authorList>
            <person name="Wiegand S."/>
            <person name="Jogler M."/>
            <person name="Boedeker C."/>
            <person name="Pinto D."/>
            <person name="Vollmers J."/>
            <person name="Rivas-Marin E."/>
            <person name="Kohn T."/>
            <person name="Peeters S.H."/>
            <person name="Heuer A."/>
            <person name="Rast P."/>
            <person name="Oberbeckmann S."/>
            <person name="Bunk B."/>
            <person name="Jeske O."/>
            <person name="Meyerdierks A."/>
            <person name="Storesund J.E."/>
            <person name="Kallscheuer N."/>
            <person name="Luecker S."/>
            <person name="Lage O.M."/>
            <person name="Pohl T."/>
            <person name="Merkel B.J."/>
            <person name="Hornburger P."/>
            <person name="Mueller R.-W."/>
            <person name="Bruemmer F."/>
            <person name="Labrenz M."/>
            <person name="Spormann A.M."/>
            <person name="Op den Camp H."/>
            <person name="Overmann J."/>
            <person name="Amann R."/>
            <person name="Jetten M.S.M."/>
            <person name="Mascher T."/>
            <person name="Medema M.H."/>
            <person name="Devos D.P."/>
            <person name="Kaster A.-K."/>
            <person name="Ovreas L."/>
            <person name="Rohde M."/>
            <person name="Galperin M.Y."/>
            <person name="Jogler C."/>
        </authorList>
    </citation>
    <scope>NUCLEOTIDE SEQUENCE [LARGE SCALE GENOMIC DNA]</scope>
    <source>
        <strain evidence="2 3">K22_7</strain>
    </source>
</reference>
<keyword evidence="3" id="KW-1185">Reference proteome</keyword>
<sequence length="213" mass="23718" precursor="true">MPVRYHFLLSVLILALGFAPSVDGQQPPGSGGIAAKYSRDIGIESDPSVIFCENFELGDLDAIGQRWETVGNPEVMSLSEDVPESSHGNQSMLISQVAEKGSGADLYRRIDEGYDKIYTRMYVKFAEDCEPVHHFGTCVGGNHPSTGWPSVRAGQPTDGDKSFWVGIEPFGKSWTWVYYTYWCDMRASPPRGQSWGNLSVRDESLKVRRGEWT</sequence>
<accession>A0A517NEI1</accession>
<dbReference type="Gene3D" id="2.60.120.200">
    <property type="match status" value="1"/>
</dbReference>
<feature type="chain" id="PRO_5021788533" evidence="1">
    <location>
        <begin position="25"/>
        <end position="213"/>
    </location>
</feature>
<evidence type="ECO:0000313" key="2">
    <source>
        <dbReference type="EMBL" id="QDT05536.1"/>
    </source>
</evidence>
<organism evidence="2 3">
    <name type="scientific">Rubripirellula lacrimiformis</name>
    <dbReference type="NCBI Taxonomy" id="1930273"/>
    <lineage>
        <taxon>Bacteria</taxon>
        <taxon>Pseudomonadati</taxon>
        <taxon>Planctomycetota</taxon>
        <taxon>Planctomycetia</taxon>
        <taxon>Pirellulales</taxon>
        <taxon>Pirellulaceae</taxon>
        <taxon>Rubripirellula</taxon>
    </lineage>
</organism>
<dbReference type="EMBL" id="CP036525">
    <property type="protein sequence ID" value="QDT05536.1"/>
    <property type="molecule type" value="Genomic_DNA"/>
</dbReference>
<name>A0A517NEI1_9BACT</name>